<protein>
    <submittedName>
        <fullName evidence="1">Uncharacterized protein</fullName>
    </submittedName>
</protein>
<accession>A0ACB7S185</accession>
<name>A0ACB7S185_HYAAI</name>
<gene>
    <name evidence="1" type="ORF">HPB50_008962</name>
</gene>
<comment type="caution">
    <text evidence="1">The sequence shown here is derived from an EMBL/GenBank/DDBJ whole genome shotgun (WGS) entry which is preliminary data.</text>
</comment>
<sequence length="293" mass="32134">MDRSGGPPPRSANPDFTGQQYQRLASQAITLVQAMSVCMFSVAAMVRIMPYTKRSHLKVSFMGYLYEAAGGQGEPSLFIKSFANALGILSVIAIANCALAFLYKGGHYDVVRAWLMTSAVLLLFVAGHYYMGCVLIFLGVPADHFSCALVTWNAGILGVVALYLESPCLVQRCYIVYVSVLVAVAIEEIFSSWTSWILLVLVSLWDVFTVLCVQGPTRMIIETAKERNEALFPALAFSIWSVWCYETFSAEGKRTECGALCSLSRERGLPQIVDVPGALFSKYQNTSLAPRAT</sequence>
<evidence type="ECO:0000313" key="1">
    <source>
        <dbReference type="EMBL" id="KAH6927822.1"/>
    </source>
</evidence>
<dbReference type="Proteomes" id="UP000821845">
    <property type="component" value="Chromosome 6"/>
</dbReference>
<keyword evidence="2" id="KW-1185">Reference proteome</keyword>
<evidence type="ECO:0000313" key="2">
    <source>
        <dbReference type="Proteomes" id="UP000821845"/>
    </source>
</evidence>
<reference evidence="1" key="1">
    <citation type="submission" date="2020-05" db="EMBL/GenBank/DDBJ databases">
        <title>Large-scale comparative analyses of tick genomes elucidate their genetic diversity and vector capacities.</title>
        <authorList>
            <person name="Jia N."/>
            <person name="Wang J."/>
            <person name="Shi W."/>
            <person name="Du L."/>
            <person name="Sun Y."/>
            <person name="Zhan W."/>
            <person name="Jiang J."/>
            <person name="Wang Q."/>
            <person name="Zhang B."/>
            <person name="Ji P."/>
            <person name="Sakyi L.B."/>
            <person name="Cui X."/>
            <person name="Yuan T."/>
            <person name="Jiang B."/>
            <person name="Yang W."/>
            <person name="Lam T.T.-Y."/>
            <person name="Chang Q."/>
            <person name="Ding S."/>
            <person name="Wang X."/>
            <person name="Zhu J."/>
            <person name="Ruan X."/>
            <person name="Zhao L."/>
            <person name="Wei J."/>
            <person name="Que T."/>
            <person name="Du C."/>
            <person name="Cheng J."/>
            <person name="Dai P."/>
            <person name="Han X."/>
            <person name="Huang E."/>
            <person name="Gao Y."/>
            <person name="Liu J."/>
            <person name="Shao H."/>
            <person name="Ye R."/>
            <person name="Li L."/>
            <person name="Wei W."/>
            <person name="Wang X."/>
            <person name="Wang C."/>
            <person name="Yang T."/>
            <person name="Huo Q."/>
            <person name="Li W."/>
            <person name="Guo W."/>
            <person name="Chen H."/>
            <person name="Zhou L."/>
            <person name="Ni X."/>
            <person name="Tian J."/>
            <person name="Zhou Y."/>
            <person name="Sheng Y."/>
            <person name="Liu T."/>
            <person name="Pan Y."/>
            <person name="Xia L."/>
            <person name="Li J."/>
            <person name="Zhao F."/>
            <person name="Cao W."/>
        </authorList>
    </citation>
    <scope>NUCLEOTIDE SEQUENCE</scope>
    <source>
        <strain evidence="1">Hyas-2018</strain>
    </source>
</reference>
<organism evidence="1 2">
    <name type="scientific">Hyalomma asiaticum</name>
    <name type="common">Tick</name>
    <dbReference type="NCBI Taxonomy" id="266040"/>
    <lineage>
        <taxon>Eukaryota</taxon>
        <taxon>Metazoa</taxon>
        <taxon>Ecdysozoa</taxon>
        <taxon>Arthropoda</taxon>
        <taxon>Chelicerata</taxon>
        <taxon>Arachnida</taxon>
        <taxon>Acari</taxon>
        <taxon>Parasitiformes</taxon>
        <taxon>Ixodida</taxon>
        <taxon>Ixodoidea</taxon>
        <taxon>Ixodidae</taxon>
        <taxon>Hyalomminae</taxon>
        <taxon>Hyalomma</taxon>
    </lineage>
</organism>
<proteinExistence type="predicted"/>
<dbReference type="EMBL" id="CM023486">
    <property type="protein sequence ID" value="KAH6927822.1"/>
    <property type="molecule type" value="Genomic_DNA"/>
</dbReference>